<accession>K5B8F0</accession>
<reference evidence="2 3" key="1">
    <citation type="journal article" date="2012" name="J. Bacteriol.">
        <title>Genome sequence of Mycobacterium hassiacum DSM 44199, a rare source of heat-stable mycobacterial proteins.</title>
        <authorList>
            <person name="Tiago I."/>
            <person name="Maranha A."/>
            <person name="Mendes V."/>
            <person name="Alarico S."/>
            <person name="Moynihan P.J."/>
            <person name="Clarke A.J."/>
            <person name="Macedo-Ribeiro S."/>
            <person name="Pereira P.J."/>
            <person name="Empadinhas N."/>
        </authorList>
    </citation>
    <scope>NUCLEOTIDE SEQUENCE [LARGE SCALE GENOMIC DNA]</scope>
    <source>
        <strain evidence="3">DSM 44199 / CIP 105218 / JCM 12690 / 3849</strain>
    </source>
</reference>
<dbReference type="PATRIC" id="fig|1122247.3.peg.2310"/>
<protein>
    <submittedName>
        <fullName evidence="2">Uncharacterized protein</fullName>
    </submittedName>
</protein>
<evidence type="ECO:0000256" key="1">
    <source>
        <dbReference type="SAM" id="MobiDB-lite"/>
    </source>
</evidence>
<gene>
    <name evidence="2" type="ORF">C731_2405</name>
</gene>
<sequence>MTTATGGFDASGSARSEPPVPDRLARMFAMPLRYLTGEGPA</sequence>
<dbReference type="EMBL" id="AMRA01000062">
    <property type="protein sequence ID" value="EKF23583.1"/>
    <property type="molecule type" value="Genomic_DNA"/>
</dbReference>
<keyword evidence="3" id="KW-1185">Reference proteome</keyword>
<comment type="caution">
    <text evidence="2">The sequence shown here is derived from an EMBL/GenBank/DDBJ whole genome shotgun (WGS) entry which is preliminary data.</text>
</comment>
<name>K5B8F0_MYCHD</name>
<organism evidence="2 3">
    <name type="scientific">Mycolicibacterium hassiacum (strain DSM 44199 / CIP 105218 / JCM 12690 / 3849)</name>
    <name type="common">Mycobacterium hassiacum</name>
    <dbReference type="NCBI Taxonomy" id="1122247"/>
    <lineage>
        <taxon>Bacteria</taxon>
        <taxon>Bacillati</taxon>
        <taxon>Actinomycetota</taxon>
        <taxon>Actinomycetes</taxon>
        <taxon>Mycobacteriales</taxon>
        <taxon>Mycobacteriaceae</taxon>
        <taxon>Mycolicibacterium</taxon>
    </lineage>
</organism>
<evidence type="ECO:0000313" key="2">
    <source>
        <dbReference type="EMBL" id="EKF23583.1"/>
    </source>
</evidence>
<dbReference type="Proteomes" id="UP000006265">
    <property type="component" value="Unassembled WGS sequence"/>
</dbReference>
<dbReference type="AlphaFoldDB" id="K5B8F0"/>
<proteinExistence type="predicted"/>
<feature type="region of interest" description="Disordered" evidence="1">
    <location>
        <begin position="1"/>
        <end position="21"/>
    </location>
</feature>
<evidence type="ECO:0000313" key="3">
    <source>
        <dbReference type="Proteomes" id="UP000006265"/>
    </source>
</evidence>